<comment type="caution">
    <text evidence="1">The sequence shown here is derived from an EMBL/GenBank/DDBJ whole genome shotgun (WGS) entry which is preliminary data.</text>
</comment>
<accession>A0ABX3HRF2</accession>
<sequence>MPGLLIVAYDAAGGFFGLDVGRFGQSGHVHWDQPLAELDNGTQILNTDGRVLLFTAASLQ</sequence>
<dbReference type="EMBL" id="MPTB01000003">
    <property type="protein sequence ID" value="OMD52333.1"/>
    <property type="molecule type" value="Genomic_DNA"/>
</dbReference>
<dbReference type="Proteomes" id="UP000187412">
    <property type="component" value="Unassembled WGS sequence"/>
</dbReference>
<protein>
    <submittedName>
        <fullName evidence="1">Uncharacterized protein</fullName>
    </submittedName>
</protein>
<gene>
    <name evidence="1" type="ORF">BSK56_02660</name>
</gene>
<name>A0ABX3HRF2_PAEBO</name>
<evidence type="ECO:0000313" key="2">
    <source>
        <dbReference type="Proteomes" id="UP000187412"/>
    </source>
</evidence>
<evidence type="ECO:0000313" key="1">
    <source>
        <dbReference type="EMBL" id="OMD52333.1"/>
    </source>
</evidence>
<keyword evidence="2" id="KW-1185">Reference proteome</keyword>
<organism evidence="1 2">
    <name type="scientific">Paenibacillus borealis</name>
    <dbReference type="NCBI Taxonomy" id="160799"/>
    <lineage>
        <taxon>Bacteria</taxon>
        <taxon>Bacillati</taxon>
        <taxon>Bacillota</taxon>
        <taxon>Bacilli</taxon>
        <taxon>Bacillales</taxon>
        <taxon>Paenibacillaceae</taxon>
        <taxon>Paenibacillus</taxon>
    </lineage>
</organism>
<reference evidence="1 2" key="1">
    <citation type="submission" date="2016-10" db="EMBL/GenBank/DDBJ databases">
        <title>Paenibacillus species isolates.</title>
        <authorList>
            <person name="Beno S.M."/>
        </authorList>
    </citation>
    <scope>NUCLEOTIDE SEQUENCE [LARGE SCALE GENOMIC DNA]</scope>
    <source>
        <strain evidence="1 2">FSL H7-0744</strain>
    </source>
</reference>
<proteinExistence type="predicted"/>